<name>A0A7S0C4T7_9STRA</name>
<feature type="transmembrane region" description="Helical" evidence="2">
    <location>
        <begin position="96"/>
        <end position="114"/>
    </location>
</feature>
<dbReference type="AlphaFoldDB" id="A0A7S0C4T7"/>
<evidence type="ECO:0000256" key="2">
    <source>
        <dbReference type="SAM" id="Phobius"/>
    </source>
</evidence>
<accession>A0A7S0C4T7</accession>
<keyword evidence="2" id="KW-1133">Transmembrane helix</keyword>
<sequence>MQRTNSRISFAQQMDKVHHFDVPFVASILTSNAYGKYHSGSDSESDEIDTSESYGDSTDTESDEENSAYQRTPKAKNAAKSSFITQNEVGDVLKDFFWWVTILEVVAFLVRGIRVNIISPREPR</sequence>
<reference evidence="3" key="1">
    <citation type="submission" date="2021-01" db="EMBL/GenBank/DDBJ databases">
        <authorList>
            <person name="Corre E."/>
            <person name="Pelletier E."/>
            <person name="Niang G."/>
            <person name="Scheremetjew M."/>
            <person name="Finn R."/>
            <person name="Kale V."/>
            <person name="Holt S."/>
            <person name="Cochrane G."/>
            <person name="Meng A."/>
            <person name="Brown T."/>
            <person name="Cohen L."/>
        </authorList>
    </citation>
    <scope>NUCLEOTIDE SEQUENCE</scope>
    <source>
        <strain evidence="3">CCAP1064/1</strain>
    </source>
</reference>
<protein>
    <submittedName>
        <fullName evidence="3">Uncharacterized protein</fullName>
    </submittedName>
</protein>
<organism evidence="3">
    <name type="scientific">Proboscia inermis</name>
    <dbReference type="NCBI Taxonomy" id="420281"/>
    <lineage>
        <taxon>Eukaryota</taxon>
        <taxon>Sar</taxon>
        <taxon>Stramenopiles</taxon>
        <taxon>Ochrophyta</taxon>
        <taxon>Bacillariophyta</taxon>
        <taxon>Coscinodiscophyceae</taxon>
        <taxon>Rhizosoleniophycidae</taxon>
        <taxon>Rhizosoleniales</taxon>
        <taxon>Rhizosoleniaceae</taxon>
        <taxon>Proboscia</taxon>
    </lineage>
</organism>
<keyword evidence="2" id="KW-0472">Membrane</keyword>
<dbReference type="EMBL" id="HBEL01015751">
    <property type="protein sequence ID" value="CAD8411411.1"/>
    <property type="molecule type" value="Transcribed_RNA"/>
</dbReference>
<gene>
    <name evidence="3" type="ORF">PINE0816_LOCUS7534</name>
</gene>
<proteinExistence type="predicted"/>
<keyword evidence="2" id="KW-0812">Transmembrane</keyword>
<feature type="region of interest" description="Disordered" evidence="1">
    <location>
        <begin position="37"/>
        <end position="80"/>
    </location>
</feature>
<evidence type="ECO:0000256" key="1">
    <source>
        <dbReference type="SAM" id="MobiDB-lite"/>
    </source>
</evidence>
<evidence type="ECO:0000313" key="3">
    <source>
        <dbReference type="EMBL" id="CAD8411411.1"/>
    </source>
</evidence>